<sequence>MYLLDTNVISELRKSGTNRLDQNVRRWAESVSAEHLYLSVITMAELEMGVLSLERRDPQQAMPLRIWLNQVVKTHFQGRILDITQNVASHYAQINVPNRVAVMDGLIAATAMANNLVVVTRNTADFPTVRAINPFEFE</sequence>
<keyword evidence="4" id="KW-0479">Metal-binding</keyword>
<dbReference type="Gene3D" id="3.40.50.1010">
    <property type="entry name" value="5'-nuclease"/>
    <property type="match status" value="1"/>
</dbReference>
<dbReference type="AlphaFoldDB" id="H3ZAZ9"/>
<dbReference type="GO" id="GO:0016787">
    <property type="term" value="F:hydrolase activity"/>
    <property type="evidence" value="ECO:0007669"/>
    <property type="project" value="UniProtKB-KW"/>
</dbReference>
<protein>
    <submittedName>
        <fullName evidence="9">PilT protein domain-containing protein</fullName>
    </submittedName>
</protein>
<evidence type="ECO:0000256" key="5">
    <source>
        <dbReference type="ARBA" id="ARBA00022801"/>
    </source>
</evidence>
<name>H3ZAZ9_9ALTE</name>
<proteinExistence type="inferred from homology"/>
<dbReference type="Proteomes" id="UP000012046">
    <property type="component" value="Unassembled WGS sequence"/>
</dbReference>
<dbReference type="Pfam" id="PF01850">
    <property type="entry name" value="PIN"/>
    <property type="match status" value="1"/>
</dbReference>
<dbReference type="SUPFAM" id="SSF88723">
    <property type="entry name" value="PIN domain-like"/>
    <property type="match status" value="1"/>
</dbReference>
<evidence type="ECO:0000259" key="8">
    <source>
        <dbReference type="Pfam" id="PF01850"/>
    </source>
</evidence>
<keyword evidence="6" id="KW-0460">Magnesium</keyword>
<reference evidence="9 10" key="1">
    <citation type="journal article" date="2012" name="J. Bacteriol.">
        <title>Genome Sequence of Extracellular-Protease-Producing Alishewanella jeotgali Isolated from Traditional Korean Fermented Seafood.</title>
        <authorList>
            <person name="Jung J."/>
            <person name="Chun J."/>
            <person name="Park W."/>
        </authorList>
    </citation>
    <scope>NUCLEOTIDE SEQUENCE [LARGE SCALE GENOMIC DNA]</scope>
    <source>
        <strain evidence="9 10">KCTC 22429</strain>
    </source>
</reference>
<dbReference type="PANTHER" id="PTHR33653">
    <property type="entry name" value="RIBONUCLEASE VAPC2"/>
    <property type="match status" value="1"/>
</dbReference>
<dbReference type="InterPro" id="IPR050556">
    <property type="entry name" value="Type_II_TA_system_RNase"/>
</dbReference>
<dbReference type="STRING" id="1129374.AJE_02521"/>
<comment type="cofactor">
    <cofactor evidence="1">
        <name>Mg(2+)</name>
        <dbReference type="ChEBI" id="CHEBI:18420"/>
    </cofactor>
</comment>
<organism evidence="9 10">
    <name type="scientific">Alishewanella jeotgali KCTC 22429</name>
    <dbReference type="NCBI Taxonomy" id="1129374"/>
    <lineage>
        <taxon>Bacteria</taxon>
        <taxon>Pseudomonadati</taxon>
        <taxon>Pseudomonadota</taxon>
        <taxon>Gammaproteobacteria</taxon>
        <taxon>Alteromonadales</taxon>
        <taxon>Alteromonadaceae</taxon>
        <taxon>Alishewanella</taxon>
    </lineage>
</organism>
<keyword evidence="2" id="KW-1277">Toxin-antitoxin system</keyword>
<evidence type="ECO:0000256" key="3">
    <source>
        <dbReference type="ARBA" id="ARBA00022722"/>
    </source>
</evidence>
<feature type="domain" description="PIN" evidence="8">
    <location>
        <begin position="2"/>
        <end position="124"/>
    </location>
</feature>
<gene>
    <name evidence="9" type="ORF">AJE_02521</name>
</gene>
<evidence type="ECO:0000256" key="1">
    <source>
        <dbReference type="ARBA" id="ARBA00001946"/>
    </source>
</evidence>
<dbReference type="GO" id="GO:0004518">
    <property type="term" value="F:nuclease activity"/>
    <property type="evidence" value="ECO:0007669"/>
    <property type="project" value="UniProtKB-KW"/>
</dbReference>
<evidence type="ECO:0000313" key="9">
    <source>
        <dbReference type="EMBL" id="EHR42113.1"/>
    </source>
</evidence>
<keyword evidence="3" id="KW-0540">Nuclease</keyword>
<dbReference type="eggNOG" id="COG1487">
    <property type="taxonomic scope" value="Bacteria"/>
</dbReference>
<dbReference type="GO" id="GO:0046872">
    <property type="term" value="F:metal ion binding"/>
    <property type="evidence" value="ECO:0007669"/>
    <property type="project" value="UniProtKB-KW"/>
</dbReference>
<evidence type="ECO:0000313" key="10">
    <source>
        <dbReference type="Proteomes" id="UP000012046"/>
    </source>
</evidence>
<comment type="caution">
    <text evidence="9">The sequence shown here is derived from an EMBL/GenBank/DDBJ whole genome shotgun (WGS) entry which is preliminary data.</text>
</comment>
<evidence type="ECO:0000256" key="6">
    <source>
        <dbReference type="ARBA" id="ARBA00022842"/>
    </source>
</evidence>
<comment type="similarity">
    <text evidence="7">Belongs to the PINc/VapC protein family.</text>
</comment>
<dbReference type="CDD" id="cd18746">
    <property type="entry name" value="PIN_VapC4-5_FitB-like"/>
    <property type="match status" value="1"/>
</dbReference>
<dbReference type="RefSeq" id="WP_008949523.1">
    <property type="nucleotide sequence ID" value="NZ_AHTH01000005.1"/>
</dbReference>
<evidence type="ECO:0000256" key="4">
    <source>
        <dbReference type="ARBA" id="ARBA00022723"/>
    </source>
</evidence>
<keyword evidence="10" id="KW-1185">Reference proteome</keyword>
<dbReference type="EMBL" id="AHTH01000005">
    <property type="protein sequence ID" value="EHR42113.1"/>
    <property type="molecule type" value="Genomic_DNA"/>
</dbReference>
<evidence type="ECO:0000256" key="7">
    <source>
        <dbReference type="ARBA" id="ARBA00038093"/>
    </source>
</evidence>
<accession>H3ZAZ9</accession>
<dbReference type="InterPro" id="IPR002716">
    <property type="entry name" value="PIN_dom"/>
</dbReference>
<dbReference type="InterPro" id="IPR029060">
    <property type="entry name" value="PIN-like_dom_sf"/>
</dbReference>
<dbReference type="PATRIC" id="fig|1129374.4.peg.509"/>
<keyword evidence="5" id="KW-0378">Hydrolase</keyword>
<evidence type="ECO:0000256" key="2">
    <source>
        <dbReference type="ARBA" id="ARBA00022649"/>
    </source>
</evidence>
<dbReference type="PANTHER" id="PTHR33653:SF1">
    <property type="entry name" value="RIBONUCLEASE VAPC2"/>
    <property type="match status" value="1"/>
</dbReference>